<name>A0A917MAJ6_9BACL</name>
<reference evidence="1 2" key="1">
    <citation type="journal article" date="2014" name="Int. J. Syst. Evol. Microbiol.">
        <title>Complete genome sequence of Corynebacterium casei LMG S-19264T (=DSM 44701T), isolated from a smear-ripened cheese.</title>
        <authorList>
            <consortium name="US DOE Joint Genome Institute (JGI-PGF)"/>
            <person name="Walter F."/>
            <person name="Albersmeier A."/>
            <person name="Kalinowski J."/>
            <person name="Ruckert C."/>
        </authorList>
    </citation>
    <scope>NUCLEOTIDE SEQUENCE [LARGE SCALE GENOMIC DNA]</scope>
    <source>
        <strain evidence="1 2">CGMCC 1.15286</strain>
    </source>
</reference>
<gene>
    <name evidence="1" type="ORF">GCM10010918_53240</name>
</gene>
<keyword evidence="2" id="KW-1185">Reference proteome</keyword>
<comment type="caution">
    <text evidence="1">The sequence shown here is derived from an EMBL/GenBank/DDBJ whole genome shotgun (WGS) entry which is preliminary data.</text>
</comment>
<accession>A0A917MAJ6</accession>
<dbReference type="AlphaFoldDB" id="A0A917MAJ6"/>
<organism evidence="1 2">
    <name type="scientific">Paenibacillus radicis</name>
    <name type="common">ex Gao et al. 2016</name>
    <dbReference type="NCBI Taxonomy" id="1737354"/>
    <lineage>
        <taxon>Bacteria</taxon>
        <taxon>Bacillati</taxon>
        <taxon>Bacillota</taxon>
        <taxon>Bacilli</taxon>
        <taxon>Bacillales</taxon>
        <taxon>Paenibacillaceae</taxon>
        <taxon>Paenibacillus</taxon>
    </lineage>
</organism>
<dbReference type="Proteomes" id="UP000600247">
    <property type="component" value="Unassembled WGS sequence"/>
</dbReference>
<dbReference type="EMBL" id="BMHY01000019">
    <property type="protein sequence ID" value="GGG88132.1"/>
    <property type="molecule type" value="Genomic_DNA"/>
</dbReference>
<protein>
    <submittedName>
        <fullName evidence="1">Uncharacterized protein</fullName>
    </submittedName>
</protein>
<sequence length="76" mass="8277">MVISSPMDEDDKPDKPLNKNGRLTITVFAAINVTVLVSRPIDTAWTVIARMGRKGAGCFLSHNRNASKTARPMPPV</sequence>
<evidence type="ECO:0000313" key="1">
    <source>
        <dbReference type="EMBL" id="GGG88132.1"/>
    </source>
</evidence>
<evidence type="ECO:0000313" key="2">
    <source>
        <dbReference type="Proteomes" id="UP000600247"/>
    </source>
</evidence>
<proteinExistence type="predicted"/>